<dbReference type="EMBL" id="JAQIZT010000006">
    <property type="protein sequence ID" value="KAJ6995199.1"/>
    <property type="molecule type" value="Genomic_DNA"/>
</dbReference>
<dbReference type="AlphaFoldDB" id="A0AAD6QRN1"/>
<gene>
    <name evidence="1" type="ORF">NC653_017856</name>
</gene>
<sequence>MNRMHVLRSHSAYGIDPSYTSRQGIYLKIQGLKVSPVPRQASASKAFKGPAWKGRGDACKNYTPFLLDLGEKNNQKCDIPYGFNGRTN</sequence>
<organism evidence="1 2">
    <name type="scientific">Populus alba x Populus x berolinensis</name>
    <dbReference type="NCBI Taxonomy" id="444605"/>
    <lineage>
        <taxon>Eukaryota</taxon>
        <taxon>Viridiplantae</taxon>
        <taxon>Streptophyta</taxon>
        <taxon>Embryophyta</taxon>
        <taxon>Tracheophyta</taxon>
        <taxon>Spermatophyta</taxon>
        <taxon>Magnoliopsida</taxon>
        <taxon>eudicotyledons</taxon>
        <taxon>Gunneridae</taxon>
        <taxon>Pentapetalae</taxon>
        <taxon>rosids</taxon>
        <taxon>fabids</taxon>
        <taxon>Malpighiales</taxon>
        <taxon>Salicaceae</taxon>
        <taxon>Saliceae</taxon>
        <taxon>Populus</taxon>
    </lineage>
</organism>
<evidence type="ECO:0000313" key="1">
    <source>
        <dbReference type="EMBL" id="KAJ6995199.1"/>
    </source>
</evidence>
<reference evidence="1" key="1">
    <citation type="journal article" date="2023" name="Mol. Ecol. Resour.">
        <title>Chromosome-level genome assembly of a triploid poplar Populus alba 'Berolinensis'.</title>
        <authorList>
            <person name="Chen S."/>
            <person name="Yu Y."/>
            <person name="Wang X."/>
            <person name="Wang S."/>
            <person name="Zhang T."/>
            <person name="Zhou Y."/>
            <person name="He R."/>
            <person name="Meng N."/>
            <person name="Wang Y."/>
            <person name="Liu W."/>
            <person name="Liu Z."/>
            <person name="Liu J."/>
            <person name="Guo Q."/>
            <person name="Huang H."/>
            <person name="Sederoff R.R."/>
            <person name="Wang G."/>
            <person name="Qu G."/>
            <person name="Chen S."/>
        </authorList>
    </citation>
    <scope>NUCLEOTIDE SEQUENCE</scope>
    <source>
        <strain evidence="1">SC-2020</strain>
    </source>
</reference>
<keyword evidence="2" id="KW-1185">Reference proteome</keyword>
<accession>A0AAD6QRN1</accession>
<protein>
    <submittedName>
        <fullName evidence="1">Uncharacterized protein</fullName>
    </submittedName>
</protein>
<name>A0AAD6QRN1_9ROSI</name>
<proteinExistence type="predicted"/>
<dbReference type="Proteomes" id="UP001164929">
    <property type="component" value="Chromosome 6"/>
</dbReference>
<evidence type="ECO:0000313" key="2">
    <source>
        <dbReference type="Proteomes" id="UP001164929"/>
    </source>
</evidence>
<comment type="caution">
    <text evidence="1">The sequence shown here is derived from an EMBL/GenBank/DDBJ whole genome shotgun (WGS) entry which is preliminary data.</text>
</comment>